<dbReference type="AlphaFoldDB" id="A0A0M0G4U9"/>
<name>A0A0M0G4U9_9BACI</name>
<comment type="caution">
    <text evidence="1">The sequence shown here is derived from an EMBL/GenBank/DDBJ whole genome shotgun (WGS) entry which is preliminary data.</text>
</comment>
<organism evidence="1 2">
    <name type="scientific">Rossellomorea marisflavi</name>
    <dbReference type="NCBI Taxonomy" id="189381"/>
    <lineage>
        <taxon>Bacteria</taxon>
        <taxon>Bacillati</taxon>
        <taxon>Bacillota</taxon>
        <taxon>Bacilli</taxon>
        <taxon>Bacillales</taxon>
        <taxon>Bacillaceae</taxon>
        <taxon>Rossellomorea</taxon>
    </lineage>
</organism>
<reference evidence="2" key="1">
    <citation type="submission" date="2015-07" db="EMBL/GenBank/DDBJ databases">
        <title>Fjat-14235 jcm11544.</title>
        <authorList>
            <person name="Liu B."/>
            <person name="Wang J."/>
            <person name="Zhu Y."/>
            <person name="Liu G."/>
            <person name="Chen Q."/>
            <person name="Chen Z."/>
            <person name="Lan J."/>
            <person name="Che J."/>
            <person name="Ge C."/>
            <person name="Shi H."/>
            <person name="Pan Z."/>
            <person name="Liu X."/>
        </authorList>
    </citation>
    <scope>NUCLEOTIDE SEQUENCE [LARGE SCALE GENOMIC DNA]</scope>
    <source>
        <strain evidence="2">JCM 11544</strain>
    </source>
</reference>
<sequence>MAITDLCEACKRNEINVVETSDDPSQPYKLCNQCHERLVKYSLRPIEWYNLAVVHSPNKFSLHDDFYEENGEAFQPEEDIVVTKKDKAPTLREVRDNLESLLDFSITKWFLEDDVINALKKHDIEKTLSSVKSRFYVTGNYEVKSRMLEIVADVLGASASGWVRELWENYEEDLLYPISWATASSLPSEKGLSNIFGKLKLVGEKELPIAAFTCLHRFRSSNVLDWIESTSMSFNDNWGRLAAVCFPTWERMKTWLNKGRPLSLIALDTMANCVKGYGDMYVEQFSPKILCTDNYEVEPILNDYYQKDGVPRVKMKVARIVENKQEIFEKG</sequence>
<dbReference type="Proteomes" id="UP000037405">
    <property type="component" value="Unassembled WGS sequence"/>
</dbReference>
<dbReference type="RefSeq" id="WP_053428414.1">
    <property type="nucleotide sequence ID" value="NZ_LGUE01000004.1"/>
</dbReference>
<keyword evidence="2" id="KW-1185">Reference proteome</keyword>
<accession>A0A0M0G4U9</accession>
<evidence type="ECO:0000313" key="1">
    <source>
        <dbReference type="EMBL" id="KON84813.1"/>
    </source>
</evidence>
<protein>
    <submittedName>
        <fullName evidence="1">Uncharacterized protein</fullName>
    </submittedName>
</protein>
<dbReference type="EMBL" id="LGUE01000004">
    <property type="protein sequence ID" value="KON84813.1"/>
    <property type="molecule type" value="Genomic_DNA"/>
</dbReference>
<dbReference type="STRING" id="189381.GCA_900166615_01399"/>
<proteinExistence type="predicted"/>
<dbReference type="OrthoDB" id="2875031at2"/>
<gene>
    <name evidence="1" type="ORF">AF331_12425</name>
</gene>
<dbReference type="PATRIC" id="fig|189381.12.peg.2521"/>
<evidence type="ECO:0000313" key="2">
    <source>
        <dbReference type="Proteomes" id="UP000037405"/>
    </source>
</evidence>